<dbReference type="Proteomes" id="UP000078419">
    <property type="component" value="Unassembled WGS sequence"/>
</dbReference>
<evidence type="ECO:0000313" key="1">
    <source>
        <dbReference type="EMBL" id="SBO14945.1"/>
    </source>
</evidence>
<accession>A0AA45UUF6</accession>
<proteinExistence type="predicted"/>
<protein>
    <submittedName>
        <fullName evidence="1">Uncharacterized protein</fullName>
    </submittedName>
</protein>
<sequence>MPLKSEMFPKPTPSWKITIESRNVFVRLAKGSQVPPTYLWNFHLLSRSGRFLLEKLTRSFQIEAFKHRPVDCLFLPEGGLLVRPPANSTSQPGG</sequence>
<dbReference type="EMBL" id="FLLR01000115">
    <property type="protein sequence ID" value="SBO14945.1"/>
    <property type="molecule type" value="Genomic_DNA"/>
</dbReference>
<reference evidence="2" key="1">
    <citation type="submission" date="2016-03" db="EMBL/GenBank/DDBJ databases">
        <authorList>
            <person name="Loux Valentin"/>
        </authorList>
    </citation>
    <scope>NUCLEOTIDE SEQUENCE [LARGE SCALE GENOMIC DNA]</scope>
    <source>
        <strain evidence="2">C1</strain>
    </source>
</reference>
<gene>
    <name evidence="1" type="ORF">ANAPC1_01322</name>
</gene>
<dbReference type="AlphaFoldDB" id="A0AA45UUF6"/>
<comment type="caution">
    <text evidence="1">The sequence shown here is derived from an EMBL/GenBank/DDBJ whole genome shotgun (WGS) entry which is preliminary data.</text>
</comment>
<organism evidence="1 2">
    <name type="scientific">Anaplasma phagocytophilum</name>
    <name type="common">Ehrlichia phagocytophila</name>
    <dbReference type="NCBI Taxonomy" id="948"/>
    <lineage>
        <taxon>Bacteria</taxon>
        <taxon>Pseudomonadati</taxon>
        <taxon>Pseudomonadota</taxon>
        <taxon>Alphaproteobacteria</taxon>
        <taxon>Rickettsiales</taxon>
        <taxon>Anaplasmataceae</taxon>
        <taxon>Anaplasma</taxon>
        <taxon>phagocytophilum group</taxon>
    </lineage>
</organism>
<name>A0AA45UUF6_ANAPH</name>
<evidence type="ECO:0000313" key="2">
    <source>
        <dbReference type="Proteomes" id="UP000078419"/>
    </source>
</evidence>